<evidence type="ECO:0000313" key="2">
    <source>
        <dbReference type="Proteomes" id="UP000182237"/>
    </source>
</evidence>
<gene>
    <name evidence="1" type="ORF">SAMN04488539_0293</name>
</gene>
<dbReference type="Pfam" id="PF04883">
    <property type="entry name" value="HK97-gp10_like"/>
    <property type="match status" value="1"/>
</dbReference>
<reference evidence="1 2" key="1">
    <citation type="submission" date="2016-10" db="EMBL/GenBank/DDBJ databases">
        <authorList>
            <person name="de Groot N.N."/>
        </authorList>
    </citation>
    <scope>NUCLEOTIDE SEQUENCE [LARGE SCALE GENOMIC DNA]</scope>
    <source>
        <strain evidence="1 2">DSM 45434</strain>
    </source>
</reference>
<dbReference type="STRING" id="1203190.GCA_000312345_00477"/>
<keyword evidence="2" id="KW-1185">Reference proteome</keyword>
<accession>A0A1H1LQ57</accession>
<dbReference type="EMBL" id="LT629765">
    <property type="protein sequence ID" value="SDR76470.1"/>
    <property type="molecule type" value="Genomic_DNA"/>
</dbReference>
<name>A0A1H1LQ57_9CORY</name>
<evidence type="ECO:0000313" key="1">
    <source>
        <dbReference type="EMBL" id="SDR76470.1"/>
    </source>
</evidence>
<dbReference type="InterPro" id="IPR010064">
    <property type="entry name" value="HK97-gp10_tail"/>
</dbReference>
<dbReference type="AlphaFoldDB" id="A0A1H1LQ57"/>
<sequence>MAELDWKGDAIARSIERAAANAAIAGAEILGDEAVQRTPVDTGTLRASMKVTSDNRGTAAVSYNTPYAARQHEEIGWQHPGGGEAKFLENAVNATAAQVRSVLVDEIRKAMK</sequence>
<dbReference type="Proteomes" id="UP000182237">
    <property type="component" value="Chromosome I"/>
</dbReference>
<dbReference type="RefSeq" id="WP_019193344.1">
    <property type="nucleotide sequence ID" value="NZ_LT629765.1"/>
</dbReference>
<dbReference type="OrthoDB" id="1954318at2"/>
<dbReference type="eggNOG" id="ENOG50337QY">
    <property type="taxonomic scope" value="Bacteria"/>
</dbReference>
<organism evidence="1 2">
    <name type="scientific">Corynebacterium timonense</name>
    <dbReference type="NCBI Taxonomy" id="441500"/>
    <lineage>
        <taxon>Bacteria</taxon>
        <taxon>Bacillati</taxon>
        <taxon>Actinomycetota</taxon>
        <taxon>Actinomycetes</taxon>
        <taxon>Mycobacteriales</taxon>
        <taxon>Corynebacteriaceae</taxon>
        <taxon>Corynebacterium</taxon>
    </lineage>
</organism>
<protein>
    <submittedName>
        <fullName evidence="1">Phage protein, HK97 gp10 family</fullName>
    </submittedName>
</protein>
<proteinExistence type="predicted"/>